<evidence type="ECO:0000313" key="2">
    <source>
        <dbReference type="EMBL" id="RJF87988.1"/>
    </source>
</evidence>
<dbReference type="EMBL" id="QYUK01000011">
    <property type="protein sequence ID" value="RJF87988.1"/>
    <property type="molecule type" value="Genomic_DNA"/>
</dbReference>
<organism evidence="2 3">
    <name type="scientific">Oleomonas cavernae</name>
    <dbReference type="NCBI Taxonomy" id="2320859"/>
    <lineage>
        <taxon>Bacteria</taxon>
        <taxon>Pseudomonadati</taxon>
        <taxon>Pseudomonadota</taxon>
        <taxon>Alphaproteobacteria</taxon>
        <taxon>Acetobacterales</taxon>
        <taxon>Acetobacteraceae</taxon>
        <taxon>Oleomonas</taxon>
    </lineage>
</organism>
<reference evidence="2 3" key="1">
    <citation type="submission" date="2018-09" db="EMBL/GenBank/DDBJ databases">
        <authorList>
            <person name="Zhu H."/>
        </authorList>
    </citation>
    <scope>NUCLEOTIDE SEQUENCE [LARGE SCALE GENOMIC DNA]</scope>
    <source>
        <strain evidence="2 3">K1W22B-8</strain>
    </source>
</reference>
<dbReference type="SUPFAM" id="SSF50998">
    <property type="entry name" value="Quinoprotein alcohol dehydrogenase-like"/>
    <property type="match status" value="1"/>
</dbReference>
<dbReference type="InterPro" id="IPR008311">
    <property type="entry name" value="UCP028101"/>
</dbReference>
<protein>
    <submittedName>
        <fullName evidence="2">DUF1513 domain-containing protein</fullName>
    </submittedName>
</protein>
<comment type="caution">
    <text evidence="2">The sequence shown here is derived from an EMBL/GenBank/DDBJ whole genome shotgun (WGS) entry which is preliminary data.</text>
</comment>
<feature type="region of interest" description="Disordered" evidence="1">
    <location>
        <begin position="1"/>
        <end position="33"/>
    </location>
</feature>
<keyword evidence="3" id="KW-1185">Reference proteome</keyword>
<name>A0A418WDF1_9PROT</name>
<dbReference type="AlphaFoldDB" id="A0A418WDF1"/>
<dbReference type="Pfam" id="PF07433">
    <property type="entry name" value="DUF1513"/>
    <property type="match status" value="1"/>
</dbReference>
<proteinExistence type="predicted"/>
<accession>A0A418WDF1</accession>
<dbReference type="Proteomes" id="UP000284605">
    <property type="component" value="Unassembled WGS sequence"/>
</dbReference>
<gene>
    <name evidence="2" type="ORF">D3874_13950</name>
</gene>
<sequence length="222" mass="23606">MGDRRPRSSRCAPAAGRRANRRRQWRHPDPSRCPGAKLNLDEMDSSLSVIDVASGQIVRQHRLDPALFQLSIRHLVVGRDGTVAFIMQYEGASDELVPLGGLLRPSGEVTLLDMPRDGLADLRNYCGSGAVDAAGETFGMTSPRGGHAAFFRFADGRFLGSVGLSDVCPIAADPAGAGRFYLGGGHGGIERVTPESGSVEALASDLARKSLWDNHMAVAIPA</sequence>
<dbReference type="InterPro" id="IPR011047">
    <property type="entry name" value="Quinoprotein_ADH-like_sf"/>
</dbReference>
<evidence type="ECO:0000256" key="1">
    <source>
        <dbReference type="SAM" id="MobiDB-lite"/>
    </source>
</evidence>
<evidence type="ECO:0000313" key="3">
    <source>
        <dbReference type="Proteomes" id="UP000284605"/>
    </source>
</evidence>